<feature type="compositionally biased region" description="Basic and acidic residues" evidence="1">
    <location>
        <begin position="38"/>
        <end position="69"/>
    </location>
</feature>
<feature type="region of interest" description="Disordered" evidence="1">
    <location>
        <begin position="1"/>
        <end position="105"/>
    </location>
</feature>
<reference evidence="2 3" key="1">
    <citation type="journal article" date="2020" name="BMC Genomics">
        <title>Intraspecific diversification of the crop wild relative Brassica cretica Lam. using demographic model selection.</title>
        <authorList>
            <person name="Kioukis A."/>
            <person name="Michalopoulou V.A."/>
            <person name="Briers L."/>
            <person name="Pirintsos S."/>
            <person name="Studholme D.J."/>
            <person name="Pavlidis P."/>
            <person name="Sarris P.F."/>
        </authorList>
    </citation>
    <scope>NUCLEOTIDE SEQUENCE [LARGE SCALE GENOMIC DNA]</scope>
    <source>
        <strain evidence="3">cv. PFS-1207/04</strain>
    </source>
</reference>
<gene>
    <name evidence="2" type="ORF">DY000_02049508</name>
</gene>
<dbReference type="Proteomes" id="UP000266723">
    <property type="component" value="Unassembled WGS sequence"/>
</dbReference>
<protein>
    <submittedName>
        <fullName evidence="2">Uncharacterized protein</fullName>
    </submittedName>
</protein>
<feature type="compositionally biased region" description="Basic and acidic residues" evidence="1">
    <location>
        <begin position="1"/>
        <end position="13"/>
    </location>
</feature>
<dbReference type="EMBL" id="QGKV02000297">
    <property type="protein sequence ID" value="KAF3608402.1"/>
    <property type="molecule type" value="Genomic_DNA"/>
</dbReference>
<accession>A0ABQ7EYI3</accession>
<keyword evidence="3" id="KW-1185">Reference proteome</keyword>
<organism evidence="2 3">
    <name type="scientific">Brassica cretica</name>
    <name type="common">Mustard</name>
    <dbReference type="NCBI Taxonomy" id="69181"/>
    <lineage>
        <taxon>Eukaryota</taxon>
        <taxon>Viridiplantae</taxon>
        <taxon>Streptophyta</taxon>
        <taxon>Embryophyta</taxon>
        <taxon>Tracheophyta</taxon>
        <taxon>Spermatophyta</taxon>
        <taxon>Magnoliopsida</taxon>
        <taxon>eudicotyledons</taxon>
        <taxon>Gunneridae</taxon>
        <taxon>Pentapetalae</taxon>
        <taxon>rosids</taxon>
        <taxon>malvids</taxon>
        <taxon>Brassicales</taxon>
        <taxon>Brassicaceae</taxon>
        <taxon>Brassiceae</taxon>
        <taxon>Brassica</taxon>
    </lineage>
</organism>
<feature type="compositionally biased region" description="Polar residues" evidence="1">
    <location>
        <begin position="85"/>
        <end position="104"/>
    </location>
</feature>
<name>A0ABQ7EYI3_BRACR</name>
<proteinExistence type="predicted"/>
<evidence type="ECO:0000313" key="3">
    <source>
        <dbReference type="Proteomes" id="UP000266723"/>
    </source>
</evidence>
<comment type="caution">
    <text evidence="2">The sequence shown here is derived from an EMBL/GenBank/DDBJ whole genome shotgun (WGS) entry which is preliminary data.</text>
</comment>
<evidence type="ECO:0000256" key="1">
    <source>
        <dbReference type="SAM" id="MobiDB-lite"/>
    </source>
</evidence>
<evidence type="ECO:0000313" key="2">
    <source>
        <dbReference type="EMBL" id="KAF3608402.1"/>
    </source>
</evidence>
<sequence length="168" mass="18619">MLEQKKEDQTDNKDTEEEETKQVEEVSVSETNQGKTSPVEEKNLEQVEHEVIAEVKTTHIEKTIPDPKNKTLATDQTKKDDGGTSAASIANQGRESLQEESSGYSAGHAVKGTGVKLLDINRVSSHALISIYCQLSTTLITRLHEEFRIVSIGASLEFLIRVMKYSSQ</sequence>